<protein>
    <submittedName>
        <fullName evidence="1">Uncharacterized protein</fullName>
    </submittedName>
</protein>
<evidence type="ECO:0000313" key="1">
    <source>
        <dbReference type="EMBL" id="KMP05539.1"/>
    </source>
</evidence>
<organism evidence="1 2">
    <name type="scientific">Coccidioides immitis RMSCC 2394</name>
    <dbReference type="NCBI Taxonomy" id="404692"/>
    <lineage>
        <taxon>Eukaryota</taxon>
        <taxon>Fungi</taxon>
        <taxon>Dikarya</taxon>
        <taxon>Ascomycota</taxon>
        <taxon>Pezizomycotina</taxon>
        <taxon>Eurotiomycetes</taxon>
        <taxon>Eurotiomycetidae</taxon>
        <taxon>Onygenales</taxon>
        <taxon>Onygenaceae</taxon>
        <taxon>Coccidioides</taxon>
    </lineage>
</organism>
<evidence type="ECO:0000313" key="2">
    <source>
        <dbReference type="Proteomes" id="UP000054565"/>
    </source>
</evidence>
<sequence length="111" mass="12456">MPYQDFPANNWITWKEMQGRVSDPPFGISDMLGNELSVQQDRGVHRTTHSGGLAKSLHKVVLESFGGAAAVILSMISQRPQFYGWVRPVELKLAPRRQEDDFLHATPPGVR</sequence>
<reference evidence="2" key="1">
    <citation type="journal article" date="2010" name="Genome Res.">
        <title>Population genomic sequencing of Coccidioides fungi reveals recent hybridization and transposon control.</title>
        <authorList>
            <person name="Neafsey D.E."/>
            <person name="Barker B.M."/>
            <person name="Sharpton T.J."/>
            <person name="Stajich J.E."/>
            <person name="Park D.J."/>
            <person name="Whiston E."/>
            <person name="Hung C.-Y."/>
            <person name="McMahan C."/>
            <person name="White J."/>
            <person name="Sykes S."/>
            <person name="Heiman D."/>
            <person name="Young S."/>
            <person name="Zeng Q."/>
            <person name="Abouelleil A."/>
            <person name="Aftuck L."/>
            <person name="Bessette D."/>
            <person name="Brown A."/>
            <person name="FitzGerald M."/>
            <person name="Lui A."/>
            <person name="Macdonald J.P."/>
            <person name="Priest M."/>
            <person name="Orbach M.J."/>
            <person name="Galgiani J.N."/>
            <person name="Kirkland T.N."/>
            <person name="Cole G.T."/>
            <person name="Birren B.W."/>
            <person name="Henn M.R."/>
            <person name="Taylor J.W."/>
            <person name="Rounsley S.D."/>
        </authorList>
    </citation>
    <scope>NUCLEOTIDE SEQUENCE [LARGE SCALE GENOMIC DNA]</scope>
    <source>
        <strain evidence="2">RMSCC 2394</strain>
    </source>
</reference>
<dbReference type="AlphaFoldDB" id="A0A0J6YEV1"/>
<proteinExistence type="predicted"/>
<accession>A0A0J6YEV1</accession>
<name>A0A0J6YEV1_COCIT</name>
<gene>
    <name evidence="1" type="ORF">CIRG_05220</name>
</gene>
<dbReference type="EMBL" id="DS028095">
    <property type="protein sequence ID" value="KMP05539.1"/>
    <property type="molecule type" value="Genomic_DNA"/>
</dbReference>
<dbReference type="Proteomes" id="UP000054565">
    <property type="component" value="Unassembled WGS sequence"/>
</dbReference>